<gene>
    <name evidence="3" type="ORF">O3G_MSEX004523</name>
</gene>
<organism evidence="3 4">
    <name type="scientific">Manduca sexta</name>
    <name type="common">Tobacco hawkmoth</name>
    <name type="synonym">Tobacco hornworm</name>
    <dbReference type="NCBI Taxonomy" id="7130"/>
    <lineage>
        <taxon>Eukaryota</taxon>
        <taxon>Metazoa</taxon>
        <taxon>Ecdysozoa</taxon>
        <taxon>Arthropoda</taxon>
        <taxon>Hexapoda</taxon>
        <taxon>Insecta</taxon>
        <taxon>Pterygota</taxon>
        <taxon>Neoptera</taxon>
        <taxon>Endopterygota</taxon>
        <taxon>Lepidoptera</taxon>
        <taxon>Glossata</taxon>
        <taxon>Ditrysia</taxon>
        <taxon>Bombycoidea</taxon>
        <taxon>Sphingidae</taxon>
        <taxon>Sphinginae</taxon>
        <taxon>Sphingini</taxon>
        <taxon>Manduca</taxon>
    </lineage>
</organism>
<keyword evidence="1" id="KW-0862">Zinc</keyword>
<proteinExistence type="predicted"/>
<dbReference type="AlphaFoldDB" id="A0A921YX10"/>
<dbReference type="PANTHER" id="PTHR33198:SF19">
    <property type="entry name" value="CCHC-TYPE DOMAIN-CONTAINING PROTEIN"/>
    <property type="match status" value="1"/>
</dbReference>
<evidence type="ECO:0000256" key="1">
    <source>
        <dbReference type="PROSITE-ProRule" id="PRU00047"/>
    </source>
</evidence>
<dbReference type="InterPro" id="IPR001878">
    <property type="entry name" value="Znf_CCHC"/>
</dbReference>
<feature type="domain" description="CCHC-type" evidence="2">
    <location>
        <begin position="229"/>
        <end position="243"/>
    </location>
</feature>
<dbReference type="InterPro" id="IPR036875">
    <property type="entry name" value="Znf_CCHC_sf"/>
</dbReference>
<dbReference type="PROSITE" id="PS50158">
    <property type="entry name" value="ZF_CCHC"/>
    <property type="match status" value="1"/>
</dbReference>
<dbReference type="PANTHER" id="PTHR33198">
    <property type="entry name" value="ANK_REP_REGION DOMAIN-CONTAINING PROTEIN-RELATED"/>
    <property type="match status" value="1"/>
</dbReference>
<dbReference type="GO" id="GO:0003676">
    <property type="term" value="F:nucleic acid binding"/>
    <property type="evidence" value="ECO:0007669"/>
    <property type="project" value="InterPro"/>
</dbReference>
<dbReference type="GO" id="GO:0008270">
    <property type="term" value="F:zinc ion binding"/>
    <property type="evidence" value="ECO:0007669"/>
    <property type="project" value="UniProtKB-KW"/>
</dbReference>
<dbReference type="OrthoDB" id="6772952at2759"/>
<protein>
    <recommendedName>
        <fullName evidence="2">CCHC-type domain-containing protein</fullName>
    </recommendedName>
</protein>
<evidence type="ECO:0000259" key="2">
    <source>
        <dbReference type="PROSITE" id="PS50158"/>
    </source>
</evidence>
<sequence>MSKIIGNLNSFDHKENDWKIFFGKLNNFIKLNCIKNENLCAILLTHLSDESYRLVQNLVHPRQVEEVSWDELIKLLDGHFTPKRSTFADRAKFYDATRNDGESLEDWVARLRGLAIYCDFGTELETLLRDKFILGLKMGPERNRLFEQDLKSLTLSKALEIAQQVSCARAARASVGVIEQPVKQEHVYRAGERQAYKVQTTSRSSTDIRCFVCGMKNHLADKCRFKDYRCISCGEKGHLKKMCSVRKNKVLLNNVVAMGDHNNVCKECDLFNVSTKACDDHAGQSCKF</sequence>
<evidence type="ECO:0000313" key="3">
    <source>
        <dbReference type="EMBL" id="KAG6446575.1"/>
    </source>
</evidence>
<dbReference type="Gene3D" id="4.10.60.10">
    <property type="entry name" value="Zinc finger, CCHC-type"/>
    <property type="match status" value="1"/>
</dbReference>
<keyword evidence="1" id="KW-0863">Zinc-finger</keyword>
<name>A0A921YX10_MANSE</name>
<dbReference type="SMART" id="SM00343">
    <property type="entry name" value="ZnF_C2HC"/>
    <property type="match status" value="2"/>
</dbReference>
<accession>A0A921YX10</accession>
<evidence type="ECO:0000313" key="4">
    <source>
        <dbReference type="Proteomes" id="UP000791440"/>
    </source>
</evidence>
<reference evidence="3" key="2">
    <citation type="submission" date="2020-12" db="EMBL/GenBank/DDBJ databases">
        <authorList>
            <person name="Kanost M."/>
        </authorList>
    </citation>
    <scope>NUCLEOTIDE SEQUENCE</scope>
</reference>
<comment type="caution">
    <text evidence="3">The sequence shown here is derived from an EMBL/GenBank/DDBJ whole genome shotgun (WGS) entry which is preliminary data.</text>
</comment>
<dbReference type="Proteomes" id="UP000791440">
    <property type="component" value="Unassembled WGS sequence"/>
</dbReference>
<keyword evidence="4" id="KW-1185">Reference proteome</keyword>
<reference evidence="3" key="1">
    <citation type="journal article" date="2016" name="Insect Biochem. Mol. Biol.">
        <title>Multifaceted biological insights from a draft genome sequence of the tobacco hornworm moth, Manduca sexta.</title>
        <authorList>
            <person name="Kanost M.R."/>
            <person name="Arrese E.L."/>
            <person name="Cao X."/>
            <person name="Chen Y.R."/>
            <person name="Chellapilla S."/>
            <person name="Goldsmith M.R."/>
            <person name="Grosse-Wilde E."/>
            <person name="Heckel D.G."/>
            <person name="Herndon N."/>
            <person name="Jiang H."/>
            <person name="Papanicolaou A."/>
            <person name="Qu J."/>
            <person name="Soulages J.L."/>
            <person name="Vogel H."/>
            <person name="Walters J."/>
            <person name="Waterhouse R.M."/>
            <person name="Ahn S.J."/>
            <person name="Almeida F.C."/>
            <person name="An C."/>
            <person name="Aqrawi P."/>
            <person name="Bretschneider A."/>
            <person name="Bryant W.B."/>
            <person name="Bucks S."/>
            <person name="Chao H."/>
            <person name="Chevignon G."/>
            <person name="Christen J.M."/>
            <person name="Clarke D.F."/>
            <person name="Dittmer N.T."/>
            <person name="Ferguson L.C.F."/>
            <person name="Garavelou S."/>
            <person name="Gordon K.H.J."/>
            <person name="Gunaratna R.T."/>
            <person name="Han Y."/>
            <person name="Hauser F."/>
            <person name="He Y."/>
            <person name="Heidel-Fischer H."/>
            <person name="Hirsh A."/>
            <person name="Hu Y."/>
            <person name="Jiang H."/>
            <person name="Kalra D."/>
            <person name="Klinner C."/>
            <person name="Konig C."/>
            <person name="Kovar C."/>
            <person name="Kroll A.R."/>
            <person name="Kuwar S.S."/>
            <person name="Lee S.L."/>
            <person name="Lehman R."/>
            <person name="Li K."/>
            <person name="Li Z."/>
            <person name="Liang H."/>
            <person name="Lovelace S."/>
            <person name="Lu Z."/>
            <person name="Mansfield J.H."/>
            <person name="McCulloch K.J."/>
            <person name="Mathew T."/>
            <person name="Morton B."/>
            <person name="Muzny D.M."/>
            <person name="Neunemann D."/>
            <person name="Ongeri F."/>
            <person name="Pauchet Y."/>
            <person name="Pu L.L."/>
            <person name="Pyrousis I."/>
            <person name="Rao X.J."/>
            <person name="Redding A."/>
            <person name="Roesel C."/>
            <person name="Sanchez-Gracia A."/>
            <person name="Schaack S."/>
            <person name="Shukla A."/>
            <person name="Tetreau G."/>
            <person name="Wang Y."/>
            <person name="Xiong G.H."/>
            <person name="Traut W."/>
            <person name="Walsh T.K."/>
            <person name="Worley K.C."/>
            <person name="Wu D."/>
            <person name="Wu W."/>
            <person name="Wu Y.Q."/>
            <person name="Zhang X."/>
            <person name="Zou Z."/>
            <person name="Zucker H."/>
            <person name="Briscoe A.D."/>
            <person name="Burmester T."/>
            <person name="Clem R.J."/>
            <person name="Feyereisen R."/>
            <person name="Grimmelikhuijzen C.J.P."/>
            <person name="Hamodrakas S.J."/>
            <person name="Hansson B.S."/>
            <person name="Huguet E."/>
            <person name="Jermiin L.S."/>
            <person name="Lan Q."/>
            <person name="Lehman H.K."/>
            <person name="Lorenzen M."/>
            <person name="Merzendorfer H."/>
            <person name="Michalopoulos I."/>
            <person name="Morton D.B."/>
            <person name="Muthukrishnan S."/>
            <person name="Oakeshott J.G."/>
            <person name="Palmer W."/>
            <person name="Park Y."/>
            <person name="Passarelli A.L."/>
            <person name="Rozas J."/>
            <person name="Schwartz L.M."/>
            <person name="Smith W."/>
            <person name="Southgate A."/>
            <person name="Vilcinskas A."/>
            <person name="Vogt R."/>
            <person name="Wang P."/>
            <person name="Werren J."/>
            <person name="Yu X.Q."/>
            <person name="Zhou J.J."/>
            <person name="Brown S.J."/>
            <person name="Scherer S.E."/>
            <person name="Richards S."/>
            <person name="Blissard G.W."/>
        </authorList>
    </citation>
    <scope>NUCLEOTIDE SEQUENCE</scope>
</reference>
<dbReference type="SUPFAM" id="SSF57756">
    <property type="entry name" value="Retrovirus zinc finger-like domains"/>
    <property type="match status" value="1"/>
</dbReference>
<keyword evidence="1" id="KW-0479">Metal-binding</keyword>
<dbReference type="EMBL" id="JH668334">
    <property type="protein sequence ID" value="KAG6446575.1"/>
    <property type="molecule type" value="Genomic_DNA"/>
</dbReference>